<evidence type="ECO:0008006" key="3">
    <source>
        <dbReference type="Google" id="ProtNLM"/>
    </source>
</evidence>
<dbReference type="EMBL" id="CP008849">
    <property type="protein sequence ID" value="AIF99666.1"/>
    <property type="molecule type" value="Genomic_DNA"/>
</dbReference>
<dbReference type="eggNOG" id="ENOG5031CHV">
    <property type="taxonomic scope" value="Bacteria"/>
</dbReference>
<proteinExistence type="predicted"/>
<dbReference type="Proteomes" id="UP000056090">
    <property type="component" value="Chromosome"/>
</dbReference>
<accession>A0A075P1F3</accession>
<dbReference type="KEGG" id="aal:EP13_13785"/>
<protein>
    <recommendedName>
        <fullName evidence="3">Fis family transcriptional regulator</fullName>
    </recommendedName>
</protein>
<dbReference type="GeneID" id="78255972"/>
<dbReference type="AlphaFoldDB" id="A0A075P1F3"/>
<keyword evidence="2" id="KW-1185">Reference proteome</keyword>
<evidence type="ECO:0000313" key="1">
    <source>
        <dbReference type="EMBL" id="AIF99666.1"/>
    </source>
</evidence>
<dbReference type="RefSeq" id="WP_044057737.1">
    <property type="nucleotide sequence ID" value="NZ_CBCSKJ010000002.1"/>
</dbReference>
<reference evidence="1 2" key="1">
    <citation type="submission" date="2014-06" db="EMBL/GenBank/DDBJ databases">
        <title>Genomes of Alteromonas australica, a world apart.</title>
        <authorList>
            <person name="Gonzaga A."/>
            <person name="Lopez-Perez M."/>
            <person name="Rodriguez-Valera F."/>
        </authorList>
    </citation>
    <scope>NUCLEOTIDE SEQUENCE [LARGE SCALE GENOMIC DNA]</scope>
    <source>
        <strain evidence="1 2">H 17</strain>
    </source>
</reference>
<organism evidence="1 2">
    <name type="scientific">Alteromonas australica</name>
    <dbReference type="NCBI Taxonomy" id="589873"/>
    <lineage>
        <taxon>Bacteria</taxon>
        <taxon>Pseudomonadati</taxon>
        <taxon>Pseudomonadota</taxon>
        <taxon>Gammaproteobacteria</taxon>
        <taxon>Alteromonadales</taxon>
        <taxon>Alteromonadaceae</taxon>
        <taxon>Alteromonas/Salinimonas group</taxon>
        <taxon>Alteromonas</taxon>
    </lineage>
</organism>
<name>A0A075P1F3_9ALTE</name>
<sequence length="102" mass="11902">MKKLSAVQRKQQTLIFDIANRLEEQAREEIPGIVQCWFDVQYHQFPGSLLLRFQFDSEDAMRSAEPELKVWQKRLSAALLKKGVVLKDMRRHLVFTTEGPEG</sequence>
<evidence type="ECO:0000313" key="2">
    <source>
        <dbReference type="Proteomes" id="UP000056090"/>
    </source>
</evidence>
<gene>
    <name evidence="1" type="ORF">EP13_13785</name>
</gene>